<evidence type="ECO:0000313" key="2">
    <source>
        <dbReference type="Proteomes" id="UP000215767"/>
    </source>
</evidence>
<dbReference type="AlphaFoldDB" id="A0A261UM15"/>
<dbReference type="Pfam" id="PF07369">
    <property type="entry name" value="DUF1488"/>
    <property type="match status" value="1"/>
</dbReference>
<dbReference type="InterPro" id="IPR009962">
    <property type="entry name" value="DUF1488"/>
</dbReference>
<gene>
    <name evidence="1" type="ORF">CAL28_26550</name>
</gene>
<proteinExistence type="predicted"/>
<protein>
    <recommendedName>
        <fullName evidence="3">DUF1488 domain-containing protein</fullName>
    </recommendedName>
</protein>
<accession>A0A261UM15</accession>
<dbReference type="Proteomes" id="UP000215767">
    <property type="component" value="Unassembled WGS sequence"/>
</dbReference>
<keyword evidence="2" id="KW-1185">Reference proteome</keyword>
<dbReference type="SUPFAM" id="SSF160272">
    <property type="entry name" value="Shew3726-like"/>
    <property type="match status" value="1"/>
</dbReference>
<dbReference type="RefSeq" id="WP_094844077.1">
    <property type="nucleotide sequence ID" value="NZ_NEVS01000004.1"/>
</dbReference>
<sequence length="84" mass="9841">MSQQPFFDHASSSVRFWVQIDAHWVAASIRKEVLHYYYRPDAQGEDPMETYRSHRDDIEAAVRQRIAQGAREPVMVRETDLPPP</sequence>
<reference evidence="2" key="1">
    <citation type="submission" date="2017-05" db="EMBL/GenBank/DDBJ databases">
        <title>Complete and WGS of Bordetella genogroups.</title>
        <authorList>
            <person name="Spilker T."/>
            <person name="Lipuma J."/>
        </authorList>
    </citation>
    <scope>NUCLEOTIDE SEQUENCE [LARGE SCALE GENOMIC DNA]</scope>
    <source>
        <strain evidence="2">AU8856</strain>
    </source>
</reference>
<name>A0A261UM15_9BORD</name>
<dbReference type="Gene3D" id="3.30.160.140">
    <property type="entry name" value="Shew3726-like"/>
    <property type="match status" value="1"/>
</dbReference>
<dbReference type="OrthoDB" id="9153594at2"/>
<organism evidence="1 2">
    <name type="scientific">Bordetella genomosp. 11</name>
    <dbReference type="NCBI Taxonomy" id="1416808"/>
    <lineage>
        <taxon>Bacteria</taxon>
        <taxon>Pseudomonadati</taxon>
        <taxon>Pseudomonadota</taxon>
        <taxon>Betaproteobacteria</taxon>
        <taxon>Burkholderiales</taxon>
        <taxon>Alcaligenaceae</taxon>
        <taxon>Bordetella</taxon>
    </lineage>
</organism>
<dbReference type="InterPro" id="IPR036692">
    <property type="entry name" value="Shew3726-like_sf"/>
</dbReference>
<evidence type="ECO:0008006" key="3">
    <source>
        <dbReference type="Google" id="ProtNLM"/>
    </source>
</evidence>
<comment type="caution">
    <text evidence="1">The sequence shown here is derived from an EMBL/GenBank/DDBJ whole genome shotgun (WGS) entry which is preliminary data.</text>
</comment>
<dbReference type="EMBL" id="NEVS01000004">
    <property type="protein sequence ID" value="OZI62705.1"/>
    <property type="molecule type" value="Genomic_DNA"/>
</dbReference>
<evidence type="ECO:0000313" key="1">
    <source>
        <dbReference type="EMBL" id="OZI62705.1"/>
    </source>
</evidence>